<evidence type="ECO:0000256" key="5">
    <source>
        <dbReference type="ARBA" id="ARBA00023002"/>
    </source>
</evidence>
<sequence length="568" mass="61196">MSQTQSAASASRTGANADLLLADLLLLTGQAVEAANKLLAQAKTAVFAKVAKDGKVSAAAIEREQFAVHGFAWLATYVEALRQLAAYAARMTEEGRFGEFEALIVQFAFGEYLNQISGGIPMSQVETVRPLDLGISDGDHAGFHTEAVRTLCAAGNTRGTRARLAELIAANAGAATFGDTGLEETYDAIRDQMRRFADAEVMPHAHEWHLKDDYIPMPVVKQMAELGVFGLTIPEEFGGLGLGKESMCVVSEELSRGYIGVGSLGTRSEIAAELILGGGTKEQKDKWLPKIASGEVLPTAVFTEPNTGSDLASLKTRGKRDGDVYKVNGNKTWITHAARADVMTLLCRTNDEPGYKGLSMLLAEKPRGGDEEPFPAKGMSGGEIEVLGYRGMKEFEIGFDDFEVKAENLLGGEEGQGFKQLMQTFESARIQTAARAVGVAQSALELGLRYAQDRIQFGKPIYDFPRVNGKLVMMAVEIMVARQLTYFAAREKDGGRRCDLEAGMAKLLAARIAWAAADNALQIHGGNGFALEYPVSRVLCDARILNIFEGAAEIQAQVIARRLLEGGN</sequence>
<dbReference type="eggNOG" id="COG1960">
    <property type="taxonomic scope" value="Bacteria"/>
</dbReference>
<keyword evidence="3 6" id="KW-0285">Flavoprotein</keyword>
<dbReference type="Pfam" id="PF02770">
    <property type="entry name" value="Acyl-CoA_dh_M"/>
    <property type="match status" value="1"/>
</dbReference>
<evidence type="ECO:0000259" key="7">
    <source>
        <dbReference type="Pfam" id="PF00441"/>
    </source>
</evidence>
<evidence type="ECO:0000259" key="8">
    <source>
        <dbReference type="Pfam" id="PF02770"/>
    </source>
</evidence>
<evidence type="ECO:0000256" key="2">
    <source>
        <dbReference type="ARBA" id="ARBA00009347"/>
    </source>
</evidence>
<dbReference type="InterPro" id="IPR006089">
    <property type="entry name" value="Acyl-CoA_DH_CS"/>
</dbReference>
<dbReference type="AlphaFoldDB" id="A7HTJ9"/>
<reference evidence="10 11" key="1">
    <citation type="journal article" date="2011" name="Stand. Genomic Sci.">
        <title>Complete genome sequence of Parvibaculum lavamentivorans type strain (DS-1(T)).</title>
        <authorList>
            <person name="Schleheck D."/>
            <person name="Weiss M."/>
            <person name="Pitluck S."/>
            <person name="Bruce D."/>
            <person name="Land M.L."/>
            <person name="Han S."/>
            <person name="Saunders E."/>
            <person name="Tapia R."/>
            <person name="Detter C."/>
            <person name="Brettin T."/>
            <person name="Han J."/>
            <person name="Woyke T."/>
            <person name="Goodwin L."/>
            <person name="Pennacchio L."/>
            <person name="Nolan M."/>
            <person name="Cook A.M."/>
            <person name="Kjelleberg S."/>
            <person name="Thomas T."/>
        </authorList>
    </citation>
    <scope>NUCLEOTIDE SEQUENCE [LARGE SCALE GENOMIC DNA]</scope>
    <source>
        <strain evidence="11">DS-1 / DSM 13023 / NCIMB 13966</strain>
    </source>
</reference>
<dbReference type="SUPFAM" id="SSF47203">
    <property type="entry name" value="Acyl-CoA dehydrogenase C-terminal domain-like"/>
    <property type="match status" value="1"/>
</dbReference>
<dbReference type="InterPro" id="IPR009075">
    <property type="entry name" value="AcylCo_DH/oxidase_C"/>
</dbReference>
<dbReference type="GO" id="GO:0003995">
    <property type="term" value="F:acyl-CoA dehydrogenase activity"/>
    <property type="evidence" value="ECO:0007669"/>
    <property type="project" value="InterPro"/>
</dbReference>
<accession>A7HTJ9</accession>
<dbReference type="Gene3D" id="2.40.110.10">
    <property type="entry name" value="Butyryl-CoA Dehydrogenase, subunit A, domain 2"/>
    <property type="match status" value="1"/>
</dbReference>
<dbReference type="RefSeq" id="WP_012110520.1">
    <property type="nucleotide sequence ID" value="NC_009719.1"/>
</dbReference>
<dbReference type="SUPFAM" id="SSF56645">
    <property type="entry name" value="Acyl-CoA dehydrogenase NM domain-like"/>
    <property type="match status" value="1"/>
</dbReference>
<organism evidence="10 11">
    <name type="scientific">Parvibaculum lavamentivorans (strain DS-1 / DSM 13023 / NCIMB 13966)</name>
    <dbReference type="NCBI Taxonomy" id="402881"/>
    <lineage>
        <taxon>Bacteria</taxon>
        <taxon>Pseudomonadati</taxon>
        <taxon>Pseudomonadota</taxon>
        <taxon>Alphaproteobacteria</taxon>
        <taxon>Hyphomicrobiales</taxon>
        <taxon>Parvibaculaceae</taxon>
        <taxon>Parvibaculum</taxon>
    </lineage>
</organism>
<keyword evidence="4 6" id="KW-0274">FAD</keyword>
<name>A7HTJ9_PARL1</name>
<dbReference type="GO" id="GO:0050660">
    <property type="term" value="F:flavin adenine dinucleotide binding"/>
    <property type="evidence" value="ECO:0007669"/>
    <property type="project" value="InterPro"/>
</dbReference>
<evidence type="ECO:0000256" key="6">
    <source>
        <dbReference type="RuleBase" id="RU362125"/>
    </source>
</evidence>
<evidence type="ECO:0000313" key="11">
    <source>
        <dbReference type="Proteomes" id="UP000006377"/>
    </source>
</evidence>
<dbReference type="InterPro" id="IPR037069">
    <property type="entry name" value="AcylCoA_DH/ox_N_sf"/>
</dbReference>
<dbReference type="Pfam" id="PF00441">
    <property type="entry name" value="Acyl-CoA_dh_1"/>
    <property type="match status" value="1"/>
</dbReference>
<evidence type="ECO:0000256" key="1">
    <source>
        <dbReference type="ARBA" id="ARBA00001974"/>
    </source>
</evidence>
<keyword evidence="5 6" id="KW-0560">Oxidoreductase</keyword>
<gene>
    <name evidence="10" type="ordered locus">Plav_1613</name>
</gene>
<keyword evidence="11" id="KW-1185">Reference proteome</keyword>
<dbReference type="PANTHER" id="PTHR43884:SF25">
    <property type="entry name" value="ACYL-COA DEHYDROGENASE YDBM-RELATED"/>
    <property type="match status" value="1"/>
</dbReference>
<dbReference type="InterPro" id="IPR013786">
    <property type="entry name" value="AcylCoA_DH/ox_N"/>
</dbReference>
<dbReference type="STRING" id="402881.Plav_1613"/>
<evidence type="ECO:0000256" key="3">
    <source>
        <dbReference type="ARBA" id="ARBA00022630"/>
    </source>
</evidence>
<feature type="domain" description="Acyl-CoA dehydrogenase/oxidase C-terminal" evidence="7">
    <location>
        <begin position="415"/>
        <end position="564"/>
    </location>
</feature>
<dbReference type="Gene3D" id="1.20.140.10">
    <property type="entry name" value="Butyryl-CoA Dehydrogenase, subunit A, domain 3"/>
    <property type="match status" value="1"/>
</dbReference>
<protein>
    <submittedName>
        <fullName evidence="10">Acyl-CoA dehydrogenase domain protein</fullName>
    </submittedName>
</protein>
<dbReference type="PROSITE" id="PS00073">
    <property type="entry name" value="ACYL_COA_DH_2"/>
    <property type="match status" value="1"/>
</dbReference>
<dbReference type="OrthoDB" id="9775090at2"/>
<dbReference type="InterPro" id="IPR046373">
    <property type="entry name" value="Acyl-CoA_Oxase/DH_mid-dom_sf"/>
</dbReference>
<dbReference type="KEGG" id="pla:Plav_1613"/>
<feature type="domain" description="Acyl-CoA dehydrogenase/oxidase N-terminal" evidence="9">
    <location>
        <begin position="184"/>
        <end position="295"/>
    </location>
</feature>
<dbReference type="InterPro" id="IPR006091">
    <property type="entry name" value="Acyl-CoA_Oxase/DH_mid-dom"/>
</dbReference>
<evidence type="ECO:0000259" key="9">
    <source>
        <dbReference type="Pfam" id="PF02771"/>
    </source>
</evidence>
<dbReference type="InterPro" id="IPR036250">
    <property type="entry name" value="AcylCo_DH-like_C"/>
</dbReference>
<dbReference type="InterPro" id="IPR009100">
    <property type="entry name" value="AcylCoA_DH/oxidase_NM_dom_sf"/>
</dbReference>
<dbReference type="FunFam" id="2.40.110.10:FF:000015">
    <property type="entry name" value="Acyl-CoA dehydrogenase"/>
    <property type="match status" value="1"/>
</dbReference>
<evidence type="ECO:0000256" key="4">
    <source>
        <dbReference type="ARBA" id="ARBA00022827"/>
    </source>
</evidence>
<dbReference type="HOGENOM" id="CLU_018204_3_5_5"/>
<dbReference type="FunFam" id="1.20.140.10:FF:000001">
    <property type="entry name" value="Acyl-CoA dehydrogenase"/>
    <property type="match status" value="1"/>
</dbReference>
<feature type="domain" description="Acyl-CoA oxidase/dehydrogenase middle" evidence="8">
    <location>
        <begin position="301"/>
        <end position="401"/>
    </location>
</feature>
<proteinExistence type="inferred from homology"/>
<comment type="cofactor">
    <cofactor evidence="1 6">
        <name>FAD</name>
        <dbReference type="ChEBI" id="CHEBI:57692"/>
    </cofactor>
</comment>
<dbReference type="EMBL" id="CP000774">
    <property type="protein sequence ID" value="ABS63232.1"/>
    <property type="molecule type" value="Genomic_DNA"/>
</dbReference>
<comment type="similarity">
    <text evidence="2 6">Belongs to the acyl-CoA dehydrogenase family.</text>
</comment>
<dbReference type="Proteomes" id="UP000006377">
    <property type="component" value="Chromosome"/>
</dbReference>
<evidence type="ECO:0000313" key="10">
    <source>
        <dbReference type="EMBL" id="ABS63232.1"/>
    </source>
</evidence>
<dbReference type="Pfam" id="PF02771">
    <property type="entry name" value="Acyl-CoA_dh_N"/>
    <property type="match status" value="1"/>
</dbReference>
<dbReference type="Gene3D" id="1.10.540.10">
    <property type="entry name" value="Acyl-CoA dehydrogenase/oxidase, N-terminal domain"/>
    <property type="match status" value="1"/>
</dbReference>
<dbReference type="PANTHER" id="PTHR43884">
    <property type="entry name" value="ACYL-COA DEHYDROGENASE"/>
    <property type="match status" value="1"/>
</dbReference>